<name>A0A6A4I6J5_9AGAR</name>
<evidence type="ECO:0000313" key="2">
    <source>
        <dbReference type="EMBL" id="KAE9407612.1"/>
    </source>
</evidence>
<reference evidence="2" key="1">
    <citation type="journal article" date="2019" name="Environ. Microbiol.">
        <title>Fungal ecological strategies reflected in gene transcription - a case study of two litter decomposers.</title>
        <authorList>
            <person name="Barbi F."/>
            <person name="Kohler A."/>
            <person name="Barry K."/>
            <person name="Baskaran P."/>
            <person name="Daum C."/>
            <person name="Fauchery L."/>
            <person name="Ihrmark K."/>
            <person name="Kuo A."/>
            <person name="LaButti K."/>
            <person name="Lipzen A."/>
            <person name="Morin E."/>
            <person name="Grigoriev I.V."/>
            <person name="Henrissat B."/>
            <person name="Lindahl B."/>
            <person name="Martin F."/>
        </authorList>
    </citation>
    <scope>NUCLEOTIDE SEQUENCE</scope>
    <source>
        <strain evidence="2">JB14</strain>
    </source>
</reference>
<gene>
    <name evidence="2" type="ORF">BT96DRAFT_971293</name>
</gene>
<protein>
    <submittedName>
        <fullName evidence="2">Uncharacterized protein</fullName>
    </submittedName>
</protein>
<dbReference type="Proteomes" id="UP000799118">
    <property type="component" value="Unassembled WGS sequence"/>
</dbReference>
<feature type="region of interest" description="Disordered" evidence="1">
    <location>
        <begin position="148"/>
        <end position="173"/>
    </location>
</feature>
<evidence type="ECO:0000313" key="3">
    <source>
        <dbReference type="Proteomes" id="UP000799118"/>
    </source>
</evidence>
<dbReference type="AlphaFoldDB" id="A0A6A4I6J5"/>
<evidence type="ECO:0000256" key="1">
    <source>
        <dbReference type="SAM" id="MobiDB-lite"/>
    </source>
</evidence>
<organism evidence="2 3">
    <name type="scientific">Gymnopus androsaceus JB14</name>
    <dbReference type="NCBI Taxonomy" id="1447944"/>
    <lineage>
        <taxon>Eukaryota</taxon>
        <taxon>Fungi</taxon>
        <taxon>Dikarya</taxon>
        <taxon>Basidiomycota</taxon>
        <taxon>Agaricomycotina</taxon>
        <taxon>Agaricomycetes</taxon>
        <taxon>Agaricomycetidae</taxon>
        <taxon>Agaricales</taxon>
        <taxon>Marasmiineae</taxon>
        <taxon>Omphalotaceae</taxon>
        <taxon>Gymnopus</taxon>
    </lineage>
</organism>
<sequence>MCDGTGAEDDLRSGDDADGMGESWVERKTLTSTIALALVCYSYCNPSQPSSISQTERNENESKTTKVLHILSTSILLRYIGVWHRSPGRIRPMHLYWGFWTRVPTKALLSQKKREGRARFGSLEKVRFHDATDRRRNLSPLLLLSSSTSLPASTKSSNRKAVAAPASPQGRAGTKKGIEDVLVKAFGGVLRGLQNLRSENLRIPSLVRVTQSAYIYPYFRASLIASPRSPWDPLHQTQALSPALETGTGKGNGSNEIKDDSGCFVLGRNYSTYCIKSSVALPPRPRRWRLAFTRTCTKPPTVFVFTPMLKQEEG</sequence>
<keyword evidence="3" id="KW-1185">Reference proteome</keyword>
<proteinExistence type="predicted"/>
<dbReference type="EMBL" id="ML769395">
    <property type="protein sequence ID" value="KAE9407612.1"/>
    <property type="molecule type" value="Genomic_DNA"/>
</dbReference>
<accession>A0A6A4I6J5</accession>